<dbReference type="EMBL" id="BLXT01004214">
    <property type="protein sequence ID" value="GFO11012.1"/>
    <property type="molecule type" value="Genomic_DNA"/>
</dbReference>
<evidence type="ECO:0000313" key="3">
    <source>
        <dbReference type="Proteomes" id="UP000735302"/>
    </source>
</evidence>
<gene>
    <name evidence="2" type="ORF">PoB_003751700</name>
</gene>
<proteinExistence type="predicted"/>
<accession>A0AAV4AVR8</accession>
<feature type="region of interest" description="Disordered" evidence="1">
    <location>
        <begin position="1"/>
        <end position="27"/>
    </location>
</feature>
<dbReference type="Proteomes" id="UP000735302">
    <property type="component" value="Unassembled WGS sequence"/>
</dbReference>
<sequence>MSKRCDCTRSRNGAHASVSQGGHIRRGGQIPESWLRSLVLSRGVGPAKIYAPLTVPLTSQAFVPSPGRLS</sequence>
<dbReference type="AlphaFoldDB" id="A0AAV4AVR8"/>
<name>A0AAV4AVR8_9GAST</name>
<evidence type="ECO:0000256" key="1">
    <source>
        <dbReference type="SAM" id="MobiDB-lite"/>
    </source>
</evidence>
<protein>
    <submittedName>
        <fullName evidence="2">Uncharacterized protein</fullName>
    </submittedName>
</protein>
<keyword evidence="3" id="KW-1185">Reference proteome</keyword>
<evidence type="ECO:0000313" key="2">
    <source>
        <dbReference type="EMBL" id="GFO11012.1"/>
    </source>
</evidence>
<reference evidence="2 3" key="1">
    <citation type="journal article" date="2021" name="Elife">
        <title>Chloroplast acquisition without the gene transfer in kleptoplastic sea slugs, Plakobranchus ocellatus.</title>
        <authorList>
            <person name="Maeda T."/>
            <person name="Takahashi S."/>
            <person name="Yoshida T."/>
            <person name="Shimamura S."/>
            <person name="Takaki Y."/>
            <person name="Nagai Y."/>
            <person name="Toyoda A."/>
            <person name="Suzuki Y."/>
            <person name="Arimoto A."/>
            <person name="Ishii H."/>
            <person name="Satoh N."/>
            <person name="Nishiyama T."/>
            <person name="Hasebe M."/>
            <person name="Maruyama T."/>
            <person name="Minagawa J."/>
            <person name="Obokata J."/>
            <person name="Shigenobu S."/>
        </authorList>
    </citation>
    <scope>NUCLEOTIDE SEQUENCE [LARGE SCALE GENOMIC DNA]</scope>
</reference>
<organism evidence="2 3">
    <name type="scientific">Plakobranchus ocellatus</name>
    <dbReference type="NCBI Taxonomy" id="259542"/>
    <lineage>
        <taxon>Eukaryota</taxon>
        <taxon>Metazoa</taxon>
        <taxon>Spiralia</taxon>
        <taxon>Lophotrochozoa</taxon>
        <taxon>Mollusca</taxon>
        <taxon>Gastropoda</taxon>
        <taxon>Heterobranchia</taxon>
        <taxon>Euthyneura</taxon>
        <taxon>Panpulmonata</taxon>
        <taxon>Sacoglossa</taxon>
        <taxon>Placobranchoidea</taxon>
        <taxon>Plakobranchidae</taxon>
        <taxon>Plakobranchus</taxon>
    </lineage>
</organism>
<comment type="caution">
    <text evidence="2">The sequence shown here is derived from an EMBL/GenBank/DDBJ whole genome shotgun (WGS) entry which is preliminary data.</text>
</comment>